<sequence length="283" mass="30849">MSDMAAAGTRRPTDVPVHPFDEAIELEPTELAGRLRGRTRPDWANMVGPFGGMTAAVLLRAVEVQPERIGEPLALTVNFAAPVADGPFDIAVKAVRTNRTNQHWLVELWQDGAVKTNATAVFGLRRDTWSDTERAVPPVPAPADVAESGLPDMIVWARNYEMRYVEGGVPGPGAQPEPSSVTTLWARDRRGRALDFPSLTAMSDIFYPRVFLRQGAMSPAGTISLTTYFHADAQALHAAGGDFVLARAEANRFSRGYFDQSAELWSAAGELLVTTHQLVYFKA</sequence>
<organism evidence="3 4">
    <name type="scientific">Mycolicibacterium litorale</name>
    <dbReference type="NCBI Taxonomy" id="758802"/>
    <lineage>
        <taxon>Bacteria</taxon>
        <taxon>Bacillati</taxon>
        <taxon>Actinomycetota</taxon>
        <taxon>Actinomycetes</taxon>
        <taxon>Mycobacteriales</taxon>
        <taxon>Mycobacteriaceae</taxon>
        <taxon>Mycolicibacterium</taxon>
    </lineage>
</organism>
<evidence type="ECO:0000259" key="1">
    <source>
        <dbReference type="Pfam" id="PF13622"/>
    </source>
</evidence>
<dbReference type="Pfam" id="PF13622">
    <property type="entry name" value="4HBT_3"/>
    <property type="match status" value="1"/>
</dbReference>
<dbReference type="Pfam" id="PF20789">
    <property type="entry name" value="4HBT_3C"/>
    <property type="match status" value="1"/>
</dbReference>
<dbReference type="InterPro" id="IPR049450">
    <property type="entry name" value="ACOT8-like_C"/>
</dbReference>
<feature type="domain" description="Acyl-CoA thioesterase-like N-terminal HotDog" evidence="1">
    <location>
        <begin position="41"/>
        <end position="123"/>
    </location>
</feature>
<dbReference type="AlphaFoldDB" id="A0AAD1II03"/>
<dbReference type="InterPro" id="IPR049449">
    <property type="entry name" value="TesB_ACOT8-like_N"/>
</dbReference>
<dbReference type="InterPro" id="IPR042171">
    <property type="entry name" value="Acyl-CoA_hotdog"/>
</dbReference>
<dbReference type="PANTHER" id="PTHR38110">
    <property type="entry name" value="CHROMOSOME 23, WHOLE GENOME SHOTGUN SEQUENCE"/>
    <property type="match status" value="1"/>
</dbReference>
<dbReference type="PANTHER" id="PTHR38110:SF1">
    <property type="entry name" value="THIOESTERASE DOMAIN-CONTAINING PROTEIN"/>
    <property type="match status" value="1"/>
</dbReference>
<feature type="domain" description="Acyl-CoA thioesterase-like C-terminal" evidence="2">
    <location>
        <begin position="140"/>
        <end position="280"/>
    </location>
</feature>
<dbReference type="InterPro" id="IPR052389">
    <property type="entry name" value="Sec_Metab_Biosynth-Assoc"/>
</dbReference>
<name>A0AAD1II03_9MYCO</name>
<evidence type="ECO:0000313" key="3">
    <source>
        <dbReference type="EMBL" id="BBY15665.1"/>
    </source>
</evidence>
<protein>
    <submittedName>
        <fullName evidence="3">Acyl-CoA thioesterase</fullName>
    </submittedName>
</protein>
<accession>A0AAD1II03</accession>
<dbReference type="SUPFAM" id="SSF54637">
    <property type="entry name" value="Thioesterase/thiol ester dehydrase-isomerase"/>
    <property type="match status" value="2"/>
</dbReference>
<dbReference type="Proteomes" id="UP000466607">
    <property type="component" value="Chromosome"/>
</dbReference>
<evidence type="ECO:0000259" key="2">
    <source>
        <dbReference type="Pfam" id="PF20789"/>
    </source>
</evidence>
<dbReference type="EMBL" id="AP022586">
    <property type="protein sequence ID" value="BBY15665.1"/>
    <property type="molecule type" value="Genomic_DNA"/>
</dbReference>
<proteinExistence type="predicted"/>
<dbReference type="Gene3D" id="2.40.160.210">
    <property type="entry name" value="Acyl-CoA thioesterase, double hotdog domain"/>
    <property type="match status" value="1"/>
</dbReference>
<reference evidence="3 4" key="1">
    <citation type="journal article" date="2019" name="Emerg. Microbes Infect.">
        <title>Comprehensive subspecies identification of 175 nontuberculous mycobacteria species based on 7547 genomic profiles.</title>
        <authorList>
            <person name="Matsumoto Y."/>
            <person name="Kinjo T."/>
            <person name="Motooka D."/>
            <person name="Nabeya D."/>
            <person name="Jung N."/>
            <person name="Uechi K."/>
            <person name="Horii T."/>
            <person name="Iida T."/>
            <person name="Fujita J."/>
            <person name="Nakamura S."/>
        </authorList>
    </citation>
    <scope>NUCLEOTIDE SEQUENCE [LARGE SCALE GENOMIC DNA]</scope>
    <source>
        <strain evidence="3 4">JCM 17423</strain>
    </source>
</reference>
<keyword evidence="4" id="KW-1185">Reference proteome</keyword>
<gene>
    <name evidence="3" type="ORF">MLIT_12570</name>
</gene>
<evidence type="ECO:0000313" key="4">
    <source>
        <dbReference type="Proteomes" id="UP000466607"/>
    </source>
</evidence>
<dbReference type="InterPro" id="IPR029069">
    <property type="entry name" value="HotDog_dom_sf"/>
</dbReference>